<dbReference type="EMBL" id="MK562504">
    <property type="protein sequence ID" value="QBP32996.1"/>
    <property type="molecule type" value="Genomic_DNA"/>
</dbReference>
<proteinExistence type="predicted"/>
<evidence type="ECO:0000313" key="1">
    <source>
        <dbReference type="EMBL" id="QBP32996.1"/>
    </source>
</evidence>
<accession>A0A482JJY5</accession>
<reference evidence="1 2" key="1">
    <citation type="submission" date="2019-02" db="EMBL/GenBank/DDBJ databases">
        <title>A cornucopia of Shigella phages from the Cornhusker state.</title>
        <authorList>
            <person name="Doore S.M."/>
            <person name="Schrad J.R."/>
            <person name="Perrett H.R."/>
            <person name="Dover J.A."/>
            <person name="Schrad K.P."/>
            <person name="Dean W.F."/>
            <person name="Parent K.N."/>
        </authorList>
    </citation>
    <scope>NUCLEOTIDE SEQUENCE [LARGE SCALE GENOMIC DNA]</scope>
</reference>
<evidence type="ECO:0000313" key="2">
    <source>
        <dbReference type="Proteomes" id="UP000294557"/>
    </source>
</evidence>
<organism evidence="1 2">
    <name type="scientific">Enterobacteria phage CHB7</name>
    <dbReference type="NCBI Taxonomy" id="2530182"/>
    <lineage>
        <taxon>Viruses</taxon>
        <taxon>Duplodnaviria</taxon>
        <taxon>Heunggongvirae</taxon>
        <taxon>Uroviricota</taxon>
        <taxon>Caudoviricetes</taxon>
        <taxon>Andersonviridae</taxon>
        <taxon>Ounavirinae</taxon>
        <taxon>Mooglevirus</taxon>
        <taxon>Mooglevirus CHB7</taxon>
    </lineage>
</organism>
<sequence length="80" mass="9462">MSREDQLIDMQNDKNEAISIIPILWGHDCTYGNYLCVCEDRNIEPVSRDEYQKHLKALDNYFTDNKCSQISSEVLHEDFY</sequence>
<name>A0A482JJY5_9CAUD</name>
<keyword evidence="2" id="KW-1185">Reference proteome</keyword>
<dbReference type="Proteomes" id="UP000294557">
    <property type="component" value="Segment"/>
</dbReference>
<protein>
    <submittedName>
        <fullName evidence="1">Uncharacterized protein</fullName>
    </submittedName>
</protein>
<gene>
    <name evidence="1" type="ORF">CHB7_gp43</name>
</gene>